<comment type="subcellular location">
    <subcellularLocation>
        <location evidence="1">Nucleus</location>
    </subcellularLocation>
</comment>
<dbReference type="CDD" id="cd00265">
    <property type="entry name" value="MADS_MEF2_like"/>
    <property type="match status" value="1"/>
</dbReference>
<dbReference type="FunFam" id="3.40.1810.10:FF:000003">
    <property type="entry name" value="MADS-box transcription factor MADS-MC"/>
    <property type="match status" value="1"/>
</dbReference>
<sequence>MVGGRRWVTEINDENKFLNSVGQSSYRSMGRGKIKVERIENTTNRQVTFCKRRSGLLKKAHELAVLCDAEVAVIIFSSRGKLFEFSSHGMRRTIEKFKSTIVHSNNGSTTPQASTQYWKQEAAKLRHQIESLCVKRNHLLGDGIASLKHKDLKQLEQRLDRGYARVRKRKEEALFEEIDRARRKEAHIQQQNDHYRAMIMESQYNQNTNMPMPHPEYDGLQTFDNPNFIHPNLINVAHHFSNHQETVLQLR</sequence>
<dbReference type="PROSITE" id="PS50066">
    <property type="entry name" value="MADS_BOX_2"/>
    <property type="match status" value="1"/>
</dbReference>
<keyword evidence="5" id="KW-0539">Nucleus</keyword>
<evidence type="ECO:0000259" key="7">
    <source>
        <dbReference type="PROSITE" id="PS51297"/>
    </source>
</evidence>
<evidence type="ECO:0000259" key="6">
    <source>
        <dbReference type="PROSITE" id="PS50066"/>
    </source>
</evidence>
<dbReference type="GO" id="GO:0003700">
    <property type="term" value="F:DNA-binding transcription factor activity"/>
    <property type="evidence" value="ECO:0007669"/>
    <property type="project" value="InterPro"/>
</dbReference>
<name>A0A8F2Z0D3_CUNLA</name>
<dbReference type="SMART" id="SM00432">
    <property type="entry name" value="MADS"/>
    <property type="match status" value="1"/>
</dbReference>
<dbReference type="Pfam" id="PF00319">
    <property type="entry name" value="SRF-TF"/>
    <property type="match status" value="1"/>
</dbReference>
<dbReference type="Pfam" id="PF01486">
    <property type="entry name" value="K-box"/>
    <property type="match status" value="1"/>
</dbReference>
<feature type="domain" description="K-box" evidence="7">
    <location>
        <begin position="115"/>
        <end position="206"/>
    </location>
</feature>
<gene>
    <name evidence="8" type="primary">MADS3</name>
</gene>
<evidence type="ECO:0000256" key="1">
    <source>
        <dbReference type="ARBA" id="ARBA00004123"/>
    </source>
</evidence>
<dbReference type="PANTHER" id="PTHR48019">
    <property type="entry name" value="SERUM RESPONSE FACTOR HOMOLOG"/>
    <property type="match status" value="1"/>
</dbReference>
<dbReference type="SUPFAM" id="SSF55455">
    <property type="entry name" value="SRF-like"/>
    <property type="match status" value="1"/>
</dbReference>
<dbReference type="InterPro" id="IPR050142">
    <property type="entry name" value="MADS-box/MEF2_TF"/>
</dbReference>
<evidence type="ECO:0000313" key="8">
    <source>
        <dbReference type="EMBL" id="QWX93742.1"/>
    </source>
</evidence>
<dbReference type="InterPro" id="IPR033896">
    <property type="entry name" value="MEF2-like_N"/>
</dbReference>
<dbReference type="AlphaFoldDB" id="A0A8F2Z0D3"/>
<keyword evidence="2" id="KW-0805">Transcription regulation</keyword>
<dbReference type="PROSITE" id="PS51297">
    <property type="entry name" value="K_BOX"/>
    <property type="match status" value="1"/>
</dbReference>
<organism evidence="8">
    <name type="scientific">Cunninghamia lanceolata</name>
    <name type="common">China fir</name>
    <name type="synonym">Pinus lanceolata</name>
    <dbReference type="NCBI Taxonomy" id="28977"/>
    <lineage>
        <taxon>Eukaryota</taxon>
        <taxon>Viridiplantae</taxon>
        <taxon>Streptophyta</taxon>
        <taxon>Embryophyta</taxon>
        <taxon>Tracheophyta</taxon>
        <taxon>Spermatophyta</taxon>
        <taxon>Pinopsida</taxon>
        <taxon>Pinidae</taxon>
        <taxon>Conifers II</taxon>
        <taxon>Cupressales</taxon>
        <taxon>Cupressaceae</taxon>
        <taxon>Cunninghamia</taxon>
    </lineage>
</organism>
<dbReference type="EMBL" id="MT103470">
    <property type="protein sequence ID" value="QWX93742.1"/>
    <property type="molecule type" value="mRNA"/>
</dbReference>
<dbReference type="PRINTS" id="PR00404">
    <property type="entry name" value="MADSDOMAIN"/>
</dbReference>
<dbReference type="InterPro" id="IPR002487">
    <property type="entry name" value="TF_Kbox"/>
</dbReference>
<dbReference type="InterPro" id="IPR036879">
    <property type="entry name" value="TF_MADSbox_sf"/>
</dbReference>
<dbReference type="GO" id="GO:0046983">
    <property type="term" value="F:protein dimerization activity"/>
    <property type="evidence" value="ECO:0007669"/>
    <property type="project" value="InterPro"/>
</dbReference>
<evidence type="ECO:0000256" key="3">
    <source>
        <dbReference type="ARBA" id="ARBA00023125"/>
    </source>
</evidence>
<dbReference type="Gene3D" id="3.40.1810.10">
    <property type="entry name" value="Transcription factor, MADS-box"/>
    <property type="match status" value="1"/>
</dbReference>
<evidence type="ECO:0000256" key="5">
    <source>
        <dbReference type="ARBA" id="ARBA00023242"/>
    </source>
</evidence>
<protein>
    <submittedName>
        <fullName evidence="8">MADS-box protein 3</fullName>
    </submittedName>
</protein>
<dbReference type="GO" id="GO:0005634">
    <property type="term" value="C:nucleus"/>
    <property type="evidence" value="ECO:0007669"/>
    <property type="project" value="UniProtKB-SubCell"/>
</dbReference>
<dbReference type="GO" id="GO:0045944">
    <property type="term" value="P:positive regulation of transcription by RNA polymerase II"/>
    <property type="evidence" value="ECO:0007669"/>
    <property type="project" value="InterPro"/>
</dbReference>
<evidence type="ECO:0000256" key="2">
    <source>
        <dbReference type="ARBA" id="ARBA00023015"/>
    </source>
</evidence>
<proteinExistence type="evidence at transcript level"/>
<feature type="domain" description="MADS-box" evidence="6">
    <location>
        <begin position="29"/>
        <end position="89"/>
    </location>
</feature>
<keyword evidence="4" id="KW-0804">Transcription</keyword>
<accession>A0A8F2Z0D3</accession>
<dbReference type="GO" id="GO:0000977">
    <property type="term" value="F:RNA polymerase II transcription regulatory region sequence-specific DNA binding"/>
    <property type="evidence" value="ECO:0007669"/>
    <property type="project" value="InterPro"/>
</dbReference>
<dbReference type="InterPro" id="IPR002100">
    <property type="entry name" value="TF_MADSbox"/>
</dbReference>
<evidence type="ECO:0000256" key="4">
    <source>
        <dbReference type="ARBA" id="ARBA00023163"/>
    </source>
</evidence>
<dbReference type="PROSITE" id="PS00350">
    <property type="entry name" value="MADS_BOX_1"/>
    <property type="match status" value="1"/>
</dbReference>
<keyword evidence="3" id="KW-0238">DNA-binding</keyword>
<reference evidence="8" key="1">
    <citation type="submission" date="2020-02" db="EMBL/GenBank/DDBJ databases">
        <title>Genome-wide identification and analysis of the MADS-box gene family in Cunninghamia lanceolate (Lamb.) Hook.</title>
        <authorList>
            <person name="Xie Y."/>
        </authorList>
    </citation>
    <scope>NUCLEOTIDE SEQUENCE</scope>
</reference>